<evidence type="ECO:0000256" key="2">
    <source>
        <dbReference type="ARBA" id="ARBA00022803"/>
    </source>
</evidence>
<evidence type="ECO:0000256" key="4">
    <source>
        <dbReference type="SAM" id="SignalP"/>
    </source>
</evidence>
<dbReference type="InterPro" id="IPR015374">
    <property type="entry name" value="ChAPs"/>
</dbReference>
<dbReference type="GO" id="GO:0012505">
    <property type="term" value="C:endomembrane system"/>
    <property type="evidence" value="ECO:0007669"/>
    <property type="project" value="UniProtKB-ARBA"/>
</dbReference>
<dbReference type="SUPFAM" id="SSF48452">
    <property type="entry name" value="TPR-like"/>
    <property type="match status" value="2"/>
</dbReference>
<dbReference type="RefSeq" id="WP_038061039.1">
    <property type="nucleotide sequence ID" value="NZ_JPSL02000037.1"/>
</dbReference>
<dbReference type="STRING" id="276.THFILI_02875"/>
<dbReference type="GO" id="GO:0016192">
    <property type="term" value="P:vesicle-mediated transport"/>
    <property type="evidence" value="ECO:0007669"/>
    <property type="project" value="UniProtKB-ARBA"/>
</dbReference>
<dbReference type="GO" id="GO:0005737">
    <property type="term" value="C:cytoplasm"/>
    <property type="evidence" value="ECO:0007669"/>
    <property type="project" value="UniProtKB-ARBA"/>
</dbReference>
<dbReference type="Pfam" id="PF13432">
    <property type="entry name" value="TPR_16"/>
    <property type="match status" value="2"/>
</dbReference>
<gene>
    <name evidence="5" type="ORF">THFILI_02875</name>
</gene>
<keyword evidence="4" id="KW-0732">Signal</keyword>
<dbReference type="Proteomes" id="UP000030364">
    <property type="component" value="Unassembled WGS sequence"/>
</dbReference>
<dbReference type="InterPro" id="IPR019734">
    <property type="entry name" value="TPR_rpt"/>
</dbReference>
<reference evidence="5 6" key="1">
    <citation type="journal article" date="2015" name="Genome Announc.">
        <title>Draft Genome Sequence of the Thermophile Thermus filiformis ATCC 43280, Producer of Carotenoid-(Di)glucoside-Branched Fatty Acid (Di)esters and Source of Hyperthermostable Enzymes of Biotechnological Interest.</title>
        <authorList>
            <person name="Mandelli F."/>
            <person name="Oliveira Ramires B."/>
            <person name="Couger M.B."/>
            <person name="Paixao D.A."/>
            <person name="Camilo C.M."/>
            <person name="Polikarpov I."/>
            <person name="Prade R."/>
            <person name="Riano-Pachon D.M."/>
            <person name="Squina F.M."/>
        </authorList>
    </citation>
    <scope>NUCLEOTIDE SEQUENCE [LARGE SCALE GENOMIC DNA]</scope>
    <source>
        <strain evidence="5 6">ATCC 43280</strain>
    </source>
</reference>
<sequence length="352" mass="39121">MRSVLLLVAVWMGALGLAQTPPPKAPDPLQVGVQLYRLGFYDKALPKFEEALKKNPNDPEALYWLARAQLKLGLLNPALENAKALVARNSTYIGGYMVLAEAYVAFARSAEDRARAQGYLEMALSALKDGEKINPRYAPLHAQRGVVYALMGQHDKAVESLKMSLVLEDSPEVRSVLAEVYLAQGKPDEALQEYKKALAKAPQDVSLRVRYASLLLLKNQAEEAARVLEEAVRLRPGSAEAWYTLGQAYFALKRWKEAGVAFEQAIALAPVRYPAAYAYAGRVYLELGDAQKAKSRLTVAVQMEKQNPEFRYYLGLANERLGDKAGARYQCQEALKLKPDFKEAQDCVNRNL</sequence>
<dbReference type="AlphaFoldDB" id="A0A0A2WSQ8"/>
<keyword evidence="6" id="KW-1185">Reference proteome</keyword>
<comment type="caution">
    <text evidence="5">The sequence shown here is derived from an EMBL/GenBank/DDBJ whole genome shotgun (WGS) entry which is preliminary data.</text>
</comment>
<dbReference type="SMART" id="SM00028">
    <property type="entry name" value="TPR"/>
    <property type="match status" value="8"/>
</dbReference>
<dbReference type="PROSITE" id="PS50005">
    <property type="entry name" value="TPR"/>
    <property type="match status" value="4"/>
</dbReference>
<feature type="signal peptide" evidence="4">
    <location>
        <begin position="1"/>
        <end position="20"/>
    </location>
</feature>
<organism evidence="5 6">
    <name type="scientific">Thermus filiformis</name>
    <dbReference type="NCBI Taxonomy" id="276"/>
    <lineage>
        <taxon>Bacteria</taxon>
        <taxon>Thermotogati</taxon>
        <taxon>Deinococcota</taxon>
        <taxon>Deinococci</taxon>
        <taxon>Thermales</taxon>
        <taxon>Thermaceae</taxon>
        <taxon>Thermus</taxon>
    </lineage>
</organism>
<dbReference type="PROSITE" id="PS50293">
    <property type="entry name" value="TPR_REGION"/>
    <property type="match status" value="1"/>
</dbReference>
<dbReference type="OrthoDB" id="29685at2"/>
<dbReference type="PANTHER" id="PTHR44858">
    <property type="entry name" value="TETRATRICOPEPTIDE REPEAT PROTEIN 6"/>
    <property type="match status" value="1"/>
</dbReference>
<evidence type="ECO:0000256" key="1">
    <source>
        <dbReference type="ARBA" id="ARBA00022737"/>
    </source>
</evidence>
<accession>A0A0A2WSQ8</accession>
<feature type="chain" id="PRO_5002007409" evidence="4">
    <location>
        <begin position="21"/>
        <end position="352"/>
    </location>
</feature>
<dbReference type="EMBL" id="JPSL02000037">
    <property type="protein sequence ID" value="KGQ22863.2"/>
    <property type="molecule type" value="Genomic_DNA"/>
</dbReference>
<dbReference type="GO" id="GO:0032991">
    <property type="term" value="C:protein-containing complex"/>
    <property type="evidence" value="ECO:0007669"/>
    <property type="project" value="UniProtKB-ARBA"/>
</dbReference>
<feature type="repeat" description="TPR" evidence="3">
    <location>
        <begin position="25"/>
        <end position="58"/>
    </location>
</feature>
<dbReference type="InterPro" id="IPR050498">
    <property type="entry name" value="Ycf3"/>
</dbReference>
<feature type="repeat" description="TPR" evidence="3">
    <location>
        <begin position="171"/>
        <end position="204"/>
    </location>
</feature>
<dbReference type="PANTHER" id="PTHR44858:SF1">
    <property type="entry name" value="UDP-N-ACETYLGLUCOSAMINE--PEPTIDE N-ACETYLGLUCOSAMINYLTRANSFERASE SPINDLY-RELATED"/>
    <property type="match status" value="1"/>
</dbReference>
<name>A0A0A2WSQ8_THEFI</name>
<keyword evidence="1" id="KW-0677">Repeat</keyword>
<evidence type="ECO:0000256" key="3">
    <source>
        <dbReference type="PROSITE-ProRule" id="PRU00339"/>
    </source>
</evidence>
<keyword evidence="2 3" id="KW-0802">TPR repeat</keyword>
<evidence type="ECO:0000313" key="5">
    <source>
        <dbReference type="EMBL" id="KGQ22863.2"/>
    </source>
</evidence>
<proteinExistence type="predicted"/>
<feature type="repeat" description="TPR" evidence="3">
    <location>
        <begin position="239"/>
        <end position="272"/>
    </location>
</feature>
<dbReference type="Gene3D" id="1.25.40.10">
    <property type="entry name" value="Tetratricopeptide repeat domain"/>
    <property type="match status" value="3"/>
</dbReference>
<dbReference type="Pfam" id="PF09295">
    <property type="entry name" value="ChAPs"/>
    <property type="match status" value="1"/>
</dbReference>
<keyword evidence="5" id="KW-0808">Transferase</keyword>
<protein>
    <submittedName>
        <fullName evidence="5">O-linked GlcNAc transferase</fullName>
    </submittedName>
</protein>
<dbReference type="InterPro" id="IPR011990">
    <property type="entry name" value="TPR-like_helical_dom_sf"/>
</dbReference>
<feature type="repeat" description="TPR" evidence="3">
    <location>
        <begin position="274"/>
        <end position="307"/>
    </location>
</feature>
<evidence type="ECO:0000313" key="6">
    <source>
        <dbReference type="Proteomes" id="UP000030364"/>
    </source>
</evidence>
<dbReference type="GO" id="GO:0016740">
    <property type="term" value="F:transferase activity"/>
    <property type="evidence" value="ECO:0007669"/>
    <property type="project" value="UniProtKB-KW"/>
</dbReference>